<proteinExistence type="inferred from homology"/>
<dbReference type="GeneID" id="7444338"/>
<dbReference type="GO" id="GO:0004491">
    <property type="term" value="F:methylmalonate-semialdehyde dehydrogenase (acylating, NAD) activity"/>
    <property type="evidence" value="ECO:0000318"/>
    <property type="project" value="GO_Central"/>
</dbReference>
<dbReference type="Gene3D" id="3.40.309.10">
    <property type="entry name" value="Aldehyde Dehydrogenase, Chain A, domain 2"/>
    <property type="match status" value="1"/>
</dbReference>
<protein>
    <recommendedName>
        <fullName evidence="2">methylmalonate-semialdehyde dehydrogenase (CoA acylating)</fullName>
        <ecNumber evidence="2">1.2.1.27</ecNumber>
    </recommendedName>
</protein>
<dbReference type="PaxDb" id="35128-Thaps25495"/>
<evidence type="ECO:0000256" key="1">
    <source>
        <dbReference type="ARBA" id="ARBA00009986"/>
    </source>
</evidence>
<dbReference type="PANTHER" id="PTHR43866">
    <property type="entry name" value="MALONATE-SEMIALDEHYDE DEHYDROGENASE"/>
    <property type="match status" value="1"/>
</dbReference>
<dbReference type="Proteomes" id="UP000001449">
    <property type="component" value="Unassembled WGS sequence"/>
</dbReference>
<evidence type="ECO:0000313" key="7">
    <source>
        <dbReference type="Proteomes" id="UP000001449"/>
    </source>
</evidence>
<dbReference type="Pfam" id="PF00171">
    <property type="entry name" value="Aldedh"/>
    <property type="match status" value="1"/>
</dbReference>
<dbReference type="SUPFAM" id="SSF53720">
    <property type="entry name" value="ALDH-like"/>
    <property type="match status" value="1"/>
</dbReference>
<dbReference type="GO" id="GO:0006210">
    <property type="term" value="P:thymine catabolic process"/>
    <property type="evidence" value="ECO:0000318"/>
    <property type="project" value="GO_Central"/>
</dbReference>
<dbReference type="FunFam" id="3.40.309.10:FF:000002">
    <property type="entry name" value="Methylmalonate-semialdehyde dehydrogenase (Acylating)"/>
    <property type="match status" value="1"/>
</dbReference>
<evidence type="ECO:0000259" key="5">
    <source>
        <dbReference type="Pfam" id="PF00171"/>
    </source>
</evidence>
<evidence type="ECO:0000256" key="3">
    <source>
        <dbReference type="ARBA" id="ARBA00023002"/>
    </source>
</evidence>
<comment type="similarity">
    <text evidence="1">Belongs to the aldehyde dehydrogenase family.</text>
</comment>
<reference evidence="6 7" key="2">
    <citation type="journal article" date="2008" name="Nature">
        <title>The Phaeodactylum genome reveals the evolutionary history of diatom genomes.</title>
        <authorList>
            <person name="Bowler C."/>
            <person name="Allen A.E."/>
            <person name="Badger J.H."/>
            <person name="Grimwood J."/>
            <person name="Jabbari K."/>
            <person name="Kuo A."/>
            <person name="Maheswari U."/>
            <person name="Martens C."/>
            <person name="Maumus F."/>
            <person name="Otillar R.P."/>
            <person name="Rayko E."/>
            <person name="Salamov A."/>
            <person name="Vandepoele K."/>
            <person name="Beszteri B."/>
            <person name="Gruber A."/>
            <person name="Heijde M."/>
            <person name="Katinka M."/>
            <person name="Mock T."/>
            <person name="Valentin K."/>
            <person name="Verret F."/>
            <person name="Berges J.A."/>
            <person name="Brownlee C."/>
            <person name="Cadoret J.P."/>
            <person name="Chiovitti A."/>
            <person name="Choi C.J."/>
            <person name="Coesel S."/>
            <person name="De Martino A."/>
            <person name="Detter J.C."/>
            <person name="Durkin C."/>
            <person name="Falciatore A."/>
            <person name="Fournet J."/>
            <person name="Haruta M."/>
            <person name="Huysman M.J."/>
            <person name="Jenkins B.D."/>
            <person name="Jiroutova K."/>
            <person name="Jorgensen R.E."/>
            <person name="Joubert Y."/>
            <person name="Kaplan A."/>
            <person name="Kroger N."/>
            <person name="Kroth P.G."/>
            <person name="La Roche J."/>
            <person name="Lindquist E."/>
            <person name="Lommer M."/>
            <person name="Martin-Jezequel V."/>
            <person name="Lopez P.J."/>
            <person name="Lucas S."/>
            <person name="Mangogna M."/>
            <person name="McGinnis K."/>
            <person name="Medlin L.K."/>
            <person name="Montsant A."/>
            <person name="Oudot-Le Secq M.P."/>
            <person name="Napoli C."/>
            <person name="Obornik M."/>
            <person name="Parker M.S."/>
            <person name="Petit J.L."/>
            <person name="Porcel B.M."/>
            <person name="Poulsen N."/>
            <person name="Robison M."/>
            <person name="Rychlewski L."/>
            <person name="Rynearson T.A."/>
            <person name="Schmutz J."/>
            <person name="Shapiro H."/>
            <person name="Siaut M."/>
            <person name="Stanley M."/>
            <person name="Sussman M.R."/>
            <person name="Taylor A.R."/>
            <person name="Vardi A."/>
            <person name="von Dassow P."/>
            <person name="Vyverman W."/>
            <person name="Willis A."/>
            <person name="Wyrwicz L.S."/>
            <person name="Rokhsar D.S."/>
            <person name="Weissenbach J."/>
            <person name="Armbrust E.V."/>
            <person name="Green B.R."/>
            <person name="Van de Peer Y."/>
            <person name="Grigoriev I.V."/>
        </authorList>
    </citation>
    <scope>NUCLEOTIDE SEQUENCE [LARGE SCALE GENOMIC DNA]</scope>
    <source>
        <strain evidence="6 7">CCMP1335</strain>
    </source>
</reference>
<dbReference type="eggNOG" id="KOG2449">
    <property type="taxonomic scope" value="Eukaryota"/>
</dbReference>
<dbReference type="KEGG" id="tps:THAPSDRAFT_25495"/>
<dbReference type="GO" id="GO:0006574">
    <property type="term" value="P:L-valine catabolic process"/>
    <property type="evidence" value="ECO:0000318"/>
    <property type="project" value="GO_Central"/>
</dbReference>
<dbReference type="EC" id="1.2.1.27" evidence="2"/>
<dbReference type="EMBL" id="DS999419">
    <property type="protein sequence ID" value="EED86805.1"/>
    <property type="molecule type" value="Genomic_DNA"/>
</dbReference>
<dbReference type="InterPro" id="IPR015590">
    <property type="entry name" value="Aldehyde_DH_dom"/>
</dbReference>
<dbReference type="PROSITE" id="PS00070">
    <property type="entry name" value="ALDEHYDE_DEHYDR_CYS"/>
    <property type="match status" value="1"/>
</dbReference>
<dbReference type="InParanoid" id="B8LDG4"/>
<accession>B8LDG4</accession>
<dbReference type="InterPro" id="IPR010061">
    <property type="entry name" value="MeMal-semiAld_DH"/>
</dbReference>
<evidence type="ECO:0000256" key="2">
    <source>
        <dbReference type="ARBA" id="ARBA00013048"/>
    </source>
</evidence>
<keyword evidence="3" id="KW-0560">Oxidoreductase</keyword>
<dbReference type="RefSeq" id="XP_002297077.1">
    <property type="nucleotide sequence ID" value="XM_002297041.1"/>
</dbReference>
<reference evidence="6 7" key="1">
    <citation type="journal article" date="2004" name="Science">
        <title>The genome of the diatom Thalassiosira pseudonana: ecology, evolution, and metabolism.</title>
        <authorList>
            <person name="Armbrust E.V."/>
            <person name="Berges J.A."/>
            <person name="Bowler C."/>
            <person name="Green B.R."/>
            <person name="Martinez D."/>
            <person name="Putnam N.H."/>
            <person name="Zhou S."/>
            <person name="Allen A.E."/>
            <person name="Apt K.E."/>
            <person name="Bechner M."/>
            <person name="Brzezinski M.A."/>
            <person name="Chaal B.K."/>
            <person name="Chiovitti A."/>
            <person name="Davis A.K."/>
            <person name="Demarest M.S."/>
            <person name="Detter J.C."/>
            <person name="Glavina T."/>
            <person name="Goodstein D."/>
            <person name="Hadi M.Z."/>
            <person name="Hellsten U."/>
            <person name="Hildebrand M."/>
            <person name="Jenkins B.D."/>
            <person name="Jurka J."/>
            <person name="Kapitonov V.V."/>
            <person name="Kroger N."/>
            <person name="Lau W.W."/>
            <person name="Lane T.W."/>
            <person name="Larimer F.W."/>
            <person name="Lippmeier J.C."/>
            <person name="Lucas S."/>
            <person name="Medina M."/>
            <person name="Montsant A."/>
            <person name="Obornik M."/>
            <person name="Parker M.S."/>
            <person name="Palenik B."/>
            <person name="Pazour G.J."/>
            <person name="Richardson P.M."/>
            <person name="Rynearson T.A."/>
            <person name="Saito M.A."/>
            <person name="Schwartz D.C."/>
            <person name="Thamatrakoln K."/>
            <person name="Valentin K."/>
            <person name="Vardi A."/>
            <person name="Wilkerson F.P."/>
            <person name="Rokhsar D.S."/>
        </authorList>
    </citation>
    <scope>NUCLEOTIDE SEQUENCE [LARGE SCALE GENOMIC DNA]</scope>
    <source>
        <strain evidence="6 7">CCMP1335</strain>
    </source>
</reference>
<sequence>MISPTKRKLLAKALIFPDSRFLSTIRATSSVKQASTYKYDAPWLDFSSEEELPVVKNFINGQFTTPSPSTSSKTIPLYDPSTNKLLSNVVTCLSSLESAVSSANDAYSSWSNTPVQIRQRFLLEYANFLHGKEVRKEIAYWITLEQGKTTADAMGDVWRGLEVVEASCRVGSEMLGDSMQNLSNGLDTISYRVPLGVCAGIAPFNFPAMIPLWMFPIAIATGNTYVLKPTERAPSASLLLTKYLNDIGLPPGVLNVVNGGKDTVDGMLTHNDVKAVSFVGSNKVGKYIHDMGSRHGKRVQANLGAKNHATVMMEDADRASTIKAIVGAAFGAAGQRCMALSVMILVGDLEESRCWVKELKEEAEKLRVGSGFVDGVDVGPLISKAAKSRAEDIVQQSIDDGATCVLDGRGVTVQGYENGNFLAPTIINLSDESYVDSNSPIGNPAYTEEIFAPVLTVLTVPSLDEAISITNRNAYGNGCAIFTSSGGAARKYQYEIEAGQVGINVPIPVPLPFFSFTGNKSSIRGDVNFYGSSGVHFFTQLKTVTSNWQYATGGDLGGVTMPVLGKN</sequence>
<evidence type="ECO:0000313" key="6">
    <source>
        <dbReference type="EMBL" id="EED86805.1"/>
    </source>
</evidence>
<dbReference type="InterPro" id="IPR016162">
    <property type="entry name" value="Ald_DH_N"/>
</dbReference>
<dbReference type="PANTHER" id="PTHR43866:SF3">
    <property type="entry name" value="METHYLMALONATE-SEMIALDEHYDE DEHYDROGENASE [ACYLATING], MITOCHONDRIAL"/>
    <property type="match status" value="1"/>
</dbReference>
<dbReference type="CDD" id="cd07085">
    <property type="entry name" value="ALDH_F6_MMSDH"/>
    <property type="match status" value="1"/>
</dbReference>
<dbReference type="InterPro" id="IPR016161">
    <property type="entry name" value="Ald_DH/histidinol_DH"/>
</dbReference>
<dbReference type="GO" id="GO:0005739">
    <property type="term" value="C:mitochondrion"/>
    <property type="evidence" value="ECO:0000318"/>
    <property type="project" value="GO_Central"/>
</dbReference>
<name>B8LDG4_THAPS</name>
<feature type="domain" description="Aldehyde dehydrogenase" evidence="5">
    <location>
        <begin position="71"/>
        <end position="544"/>
    </location>
</feature>
<dbReference type="InterPro" id="IPR016163">
    <property type="entry name" value="Ald_DH_C"/>
</dbReference>
<dbReference type="InterPro" id="IPR016160">
    <property type="entry name" value="Ald_DH_CS_CYS"/>
</dbReference>
<dbReference type="NCBIfam" id="TIGR01722">
    <property type="entry name" value="MMSDH"/>
    <property type="match status" value="1"/>
</dbReference>
<dbReference type="AlphaFoldDB" id="B8LDG4"/>
<dbReference type="Gene3D" id="3.40.605.10">
    <property type="entry name" value="Aldehyde Dehydrogenase, Chain A, domain 1"/>
    <property type="match status" value="1"/>
</dbReference>
<dbReference type="OMA" id="GGAKNHI"/>
<evidence type="ECO:0000256" key="4">
    <source>
        <dbReference type="ARBA" id="ARBA00023027"/>
    </source>
</evidence>
<organism evidence="6 7">
    <name type="scientific">Thalassiosira pseudonana</name>
    <name type="common">Marine diatom</name>
    <name type="synonym">Cyclotella nana</name>
    <dbReference type="NCBI Taxonomy" id="35128"/>
    <lineage>
        <taxon>Eukaryota</taxon>
        <taxon>Sar</taxon>
        <taxon>Stramenopiles</taxon>
        <taxon>Ochrophyta</taxon>
        <taxon>Bacillariophyta</taxon>
        <taxon>Coscinodiscophyceae</taxon>
        <taxon>Thalassiosirophycidae</taxon>
        <taxon>Thalassiosirales</taxon>
        <taxon>Thalassiosiraceae</taxon>
        <taxon>Thalassiosira</taxon>
    </lineage>
</organism>
<dbReference type="FunFam" id="3.40.605.10:FF:000003">
    <property type="entry name" value="Methylmalonate-semialdehyde dehydrogenase [acylating]"/>
    <property type="match status" value="1"/>
</dbReference>
<dbReference type="STRING" id="35128.B8LDG4"/>
<gene>
    <name evidence="6" type="ORF">THAPSDRAFT_25495</name>
</gene>
<keyword evidence="4" id="KW-0520">NAD</keyword>
<keyword evidence="7" id="KW-1185">Reference proteome</keyword>
<dbReference type="HOGENOM" id="CLU_005391_1_10_1"/>